<organism evidence="1 2">
    <name type="scientific">Fodinicola feengrottensis</name>
    <dbReference type="NCBI Taxonomy" id="435914"/>
    <lineage>
        <taxon>Bacteria</taxon>
        <taxon>Bacillati</taxon>
        <taxon>Actinomycetota</taxon>
        <taxon>Actinomycetes</taxon>
        <taxon>Mycobacteriales</taxon>
        <taxon>Fodinicola</taxon>
    </lineage>
</organism>
<accession>A0ABN2J0T0</accession>
<dbReference type="RefSeq" id="WP_344314857.1">
    <property type="nucleotide sequence ID" value="NZ_BAAANY010000040.1"/>
</dbReference>
<protein>
    <recommendedName>
        <fullName evidence="3">Tetratricopeptide repeat protein</fullName>
    </recommendedName>
</protein>
<reference evidence="1 2" key="1">
    <citation type="journal article" date="2019" name="Int. J. Syst. Evol. Microbiol.">
        <title>The Global Catalogue of Microorganisms (GCM) 10K type strain sequencing project: providing services to taxonomists for standard genome sequencing and annotation.</title>
        <authorList>
            <consortium name="The Broad Institute Genomics Platform"/>
            <consortium name="The Broad Institute Genome Sequencing Center for Infectious Disease"/>
            <person name="Wu L."/>
            <person name="Ma J."/>
        </authorList>
    </citation>
    <scope>NUCLEOTIDE SEQUENCE [LARGE SCALE GENOMIC DNA]</scope>
    <source>
        <strain evidence="1 2">JCM 14718</strain>
    </source>
</reference>
<dbReference type="EMBL" id="BAAANY010000040">
    <property type="protein sequence ID" value="GAA1715533.1"/>
    <property type="molecule type" value="Genomic_DNA"/>
</dbReference>
<proteinExistence type="predicted"/>
<gene>
    <name evidence="1" type="ORF">GCM10009765_75440</name>
</gene>
<evidence type="ECO:0008006" key="3">
    <source>
        <dbReference type="Google" id="ProtNLM"/>
    </source>
</evidence>
<dbReference type="InterPro" id="IPR011990">
    <property type="entry name" value="TPR-like_helical_dom_sf"/>
</dbReference>
<name>A0ABN2J0T0_9ACTN</name>
<keyword evidence="2" id="KW-1185">Reference proteome</keyword>
<evidence type="ECO:0000313" key="1">
    <source>
        <dbReference type="EMBL" id="GAA1715533.1"/>
    </source>
</evidence>
<comment type="caution">
    <text evidence="1">The sequence shown here is derived from an EMBL/GenBank/DDBJ whole genome shotgun (WGS) entry which is preliminary data.</text>
</comment>
<sequence>MTMSEAELRDRLEDSEQLPYGDARTAVVEEILVRTDALGMSKLAFDVRMELISCYENGALPDRAFVPFAWCLAAFDRGELEFSAWDAELLRWYYKWMIGAMRRFPSISLDQVYAALADMERRYRAGGHSMHAVHMLRCLVHSHLGDREAAEKEFGSWLSSPRDENSDCVGCEPTKQLNHHVWMGRDAEGLALAEPALAGERGCREQPQSMLTAMMFPLVRAGRLGEAWAAHQRAYRHHRGNRDSMGDIADHLEFCALTGNEMRGLEILTRHLEWVDRPREPYSDMAFAASGALVLRRLEELGHGDLSLIRPACGTRVAAEVAVADLRAELTERALSIAAQFDARNANTYQSEVLRKLLASRPLVDQLTESATPGLTAPAAPPVEIPEAMSAEEIAHFADEARWARREESEAGWDRLAELEKAGRLPANLRARLAEARADSELQFGSVEVAIEHAKAAVEGYDGMGDESRRLRVSATLGAAMTLQNPHSGGLAAVEEAYEAAQQLSEVDVLVEIMFLRSRSLAQADRYDDALVAAKETAERASLAGLPVLESEALCLYGLLLSVVDRPDEGMAAVQQARVLAGEAGSASVLLRQTQTLAELFYNNERLAEAYEMSEAALGITAPATKHVQGILARVHDLRWMVLRDAGRVADQEALDEALAALENWHAGGERIGAVLASLHLGITHFNREQWLDAAETLEQTLYGWEAAGMAEGFDVWVARSLLGTAQVRLGERADGVDNLTTAAAGFAALGEPRRAGEELLEAGTVSLRLGESTDALEQFTEALRMFEQADWECGAIVALQRRARALFCSDDPDADEIFEVVRQAYARALKLPESEEYDVGWMRADAADDVARALQQRDEFSAALEMARNAVDGYLIAGDLESVASSSVLVGSLLFDLQDFVAAEEMVRRVLRDDPPEGATQQAQDVLARVLEATGRDSEAAAMWAELYGE</sequence>
<dbReference type="Proteomes" id="UP001500618">
    <property type="component" value="Unassembled WGS sequence"/>
</dbReference>
<dbReference type="Gene3D" id="1.25.40.10">
    <property type="entry name" value="Tetratricopeptide repeat domain"/>
    <property type="match status" value="2"/>
</dbReference>
<evidence type="ECO:0000313" key="2">
    <source>
        <dbReference type="Proteomes" id="UP001500618"/>
    </source>
</evidence>
<dbReference type="SUPFAM" id="SSF48452">
    <property type="entry name" value="TPR-like"/>
    <property type="match status" value="3"/>
</dbReference>